<dbReference type="GO" id="GO:0016020">
    <property type="term" value="C:membrane"/>
    <property type="evidence" value="ECO:0007669"/>
    <property type="project" value="UniProtKB-SubCell"/>
</dbReference>
<accession>A0A9Q8UQP2</accession>
<feature type="region of interest" description="Disordered" evidence="6">
    <location>
        <begin position="381"/>
        <end position="401"/>
    </location>
</feature>
<dbReference type="PANTHER" id="PTHR33048">
    <property type="entry name" value="PTH11-LIKE INTEGRAL MEMBRANE PROTEIN (AFU_ORTHOLOGUE AFUA_5G11245)"/>
    <property type="match status" value="1"/>
</dbReference>
<evidence type="ECO:0000256" key="8">
    <source>
        <dbReference type="SAM" id="SignalP"/>
    </source>
</evidence>
<dbReference type="PANTHER" id="PTHR33048:SF47">
    <property type="entry name" value="INTEGRAL MEMBRANE PROTEIN-RELATED"/>
    <property type="match status" value="1"/>
</dbReference>
<dbReference type="RefSeq" id="XP_047763289.1">
    <property type="nucleotide sequence ID" value="XM_047906629.1"/>
</dbReference>
<evidence type="ECO:0000313" key="11">
    <source>
        <dbReference type="Proteomes" id="UP000756132"/>
    </source>
</evidence>
<evidence type="ECO:0000256" key="4">
    <source>
        <dbReference type="ARBA" id="ARBA00023136"/>
    </source>
</evidence>
<comment type="similarity">
    <text evidence="5">Belongs to the SAT4 family.</text>
</comment>
<organism evidence="10 11">
    <name type="scientific">Passalora fulva</name>
    <name type="common">Tomato leaf mold</name>
    <name type="synonym">Cladosporium fulvum</name>
    <dbReference type="NCBI Taxonomy" id="5499"/>
    <lineage>
        <taxon>Eukaryota</taxon>
        <taxon>Fungi</taxon>
        <taxon>Dikarya</taxon>
        <taxon>Ascomycota</taxon>
        <taxon>Pezizomycotina</taxon>
        <taxon>Dothideomycetes</taxon>
        <taxon>Dothideomycetidae</taxon>
        <taxon>Mycosphaerellales</taxon>
        <taxon>Mycosphaerellaceae</taxon>
        <taxon>Fulvia</taxon>
    </lineage>
</organism>
<evidence type="ECO:0000256" key="7">
    <source>
        <dbReference type="SAM" id="Phobius"/>
    </source>
</evidence>
<dbReference type="OrthoDB" id="5342292at2759"/>
<dbReference type="GeneID" id="71987359"/>
<dbReference type="InterPro" id="IPR052337">
    <property type="entry name" value="SAT4-like"/>
</dbReference>
<gene>
    <name evidence="10" type="ORF">CLAFUR5_07481</name>
</gene>
<protein>
    <recommendedName>
        <fullName evidence="9">Rhodopsin domain-containing protein</fullName>
    </recommendedName>
</protein>
<sequence>MRVFWLCIPAGLLCQGRQVLPSPIQRASVQQVTSNTAQGLAACTQTCLEQYPGPLVCTHKALFDSDITKCVQTTCPLLTDLLTWENRYAEECGLEARDDGARELVIAYVFFGISTLSAAARLLSRSRWLEGPGFWWDDWIMLAMWFITIEMAVCPFFSRTYWSGRDVIGFVTVHDIERVLMWTYVSEPFYLIGTFGTKLVWVFLYLRMWEANTMFRKLCWVTVGLLAVVMVGYPIGAIVTLWPHRYYIGESAIVRQNFWGIDLIPAVIAIGVQIVLFDFWTLLLPIPKLIRLTGVSKQRRTAICAVILLGFVVTGCSIVRLTVILPLQDSRNPNWDFGHFGTWSEIELHLSMISCNLPAIAGLVHRMMLRRRRMTSIGFEDELEDSDGRSKSRTLTTKTGQSIDIEEGSTFEAELVEDESGKIVMRKKKREQPG</sequence>
<feature type="domain" description="Rhodopsin" evidence="9">
    <location>
        <begin position="126"/>
        <end position="365"/>
    </location>
</feature>
<feature type="transmembrane region" description="Helical" evidence="7">
    <location>
        <begin position="218"/>
        <end position="243"/>
    </location>
</feature>
<evidence type="ECO:0000313" key="10">
    <source>
        <dbReference type="EMBL" id="UJO18923.1"/>
    </source>
</evidence>
<reference evidence="10" key="2">
    <citation type="journal article" date="2022" name="Microb. Genom.">
        <title>A chromosome-scale genome assembly of the tomato pathogen Cladosporium fulvum reveals a compartmentalized genome architecture and the presence of a dispensable chromosome.</title>
        <authorList>
            <person name="Zaccaron A.Z."/>
            <person name="Chen L.H."/>
            <person name="Samaras A."/>
            <person name="Stergiopoulos I."/>
        </authorList>
    </citation>
    <scope>NUCLEOTIDE SEQUENCE</scope>
    <source>
        <strain evidence="10">Race5_Kim</strain>
    </source>
</reference>
<feature type="transmembrane region" description="Helical" evidence="7">
    <location>
        <begin position="303"/>
        <end position="326"/>
    </location>
</feature>
<dbReference type="InterPro" id="IPR049326">
    <property type="entry name" value="Rhodopsin_dom_fungi"/>
</dbReference>
<evidence type="ECO:0000256" key="6">
    <source>
        <dbReference type="SAM" id="MobiDB-lite"/>
    </source>
</evidence>
<keyword evidence="2 7" id="KW-0812">Transmembrane</keyword>
<dbReference type="OMA" id="EANTMFR"/>
<evidence type="ECO:0000256" key="2">
    <source>
        <dbReference type="ARBA" id="ARBA00022692"/>
    </source>
</evidence>
<feature type="transmembrane region" description="Helical" evidence="7">
    <location>
        <begin position="263"/>
        <end position="283"/>
    </location>
</feature>
<keyword evidence="11" id="KW-1185">Reference proteome</keyword>
<feature type="signal peptide" evidence="8">
    <location>
        <begin position="1"/>
        <end position="21"/>
    </location>
</feature>
<feature type="transmembrane region" description="Helical" evidence="7">
    <location>
        <begin position="346"/>
        <end position="364"/>
    </location>
</feature>
<keyword evidence="4 7" id="KW-0472">Membrane</keyword>
<evidence type="ECO:0000259" key="9">
    <source>
        <dbReference type="Pfam" id="PF20684"/>
    </source>
</evidence>
<dbReference type="EMBL" id="CP090168">
    <property type="protein sequence ID" value="UJO18923.1"/>
    <property type="molecule type" value="Genomic_DNA"/>
</dbReference>
<dbReference type="Pfam" id="PF20684">
    <property type="entry name" value="Fung_rhodopsin"/>
    <property type="match status" value="1"/>
</dbReference>
<keyword evidence="8" id="KW-0732">Signal</keyword>
<dbReference type="KEGG" id="ffu:CLAFUR5_07481"/>
<evidence type="ECO:0000256" key="3">
    <source>
        <dbReference type="ARBA" id="ARBA00022989"/>
    </source>
</evidence>
<evidence type="ECO:0000256" key="5">
    <source>
        <dbReference type="ARBA" id="ARBA00038359"/>
    </source>
</evidence>
<comment type="subcellular location">
    <subcellularLocation>
        <location evidence="1">Membrane</location>
        <topology evidence="1">Multi-pass membrane protein</topology>
    </subcellularLocation>
</comment>
<feature type="chain" id="PRO_5040423721" description="Rhodopsin domain-containing protein" evidence="8">
    <location>
        <begin position="22"/>
        <end position="434"/>
    </location>
</feature>
<name>A0A9Q8UQP2_PASFU</name>
<evidence type="ECO:0000256" key="1">
    <source>
        <dbReference type="ARBA" id="ARBA00004141"/>
    </source>
</evidence>
<dbReference type="Proteomes" id="UP000756132">
    <property type="component" value="Chromosome 6"/>
</dbReference>
<feature type="transmembrane region" description="Helical" evidence="7">
    <location>
        <begin position="188"/>
        <end position="206"/>
    </location>
</feature>
<feature type="transmembrane region" description="Helical" evidence="7">
    <location>
        <begin position="105"/>
        <end position="123"/>
    </location>
</feature>
<dbReference type="AlphaFoldDB" id="A0A9Q8UQP2"/>
<keyword evidence="3 7" id="KW-1133">Transmembrane helix</keyword>
<proteinExistence type="inferred from homology"/>
<reference evidence="10" key="1">
    <citation type="submission" date="2021-12" db="EMBL/GenBank/DDBJ databases">
        <authorList>
            <person name="Zaccaron A."/>
            <person name="Stergiopoulos I."/>
        </authorList>
    </citation>
    <scope>NUCLEOTIDE SEQUENCE</scope>
    <source>
        <strain evidence="10">Race5_Kim</strain>
    </source>
</reference>